<name>N4UVH0_FUSC1</name>
<feature type="domain" description="DDE-1" evidence="1">
    <location>
        <begin position="8"/>
        <end position="79"/>
    </location>
</feature>
<dbReference type="HOGENOM" id="CLU_013929_2_4_1"/>
<accession>N4UVH0</accession>
<feature type="non-terminal residue" evidence="2">
    <location>
        <position position="1"/>
    </location>
</feature>
<dbReference type="STRING" id="1229664.N4UVH0"/>
<organism evidence="2 3">
    <name type="scientific">Fusarium oxysporum f. sp. cubense (strain race 1)</name>
    <name type="common">Panama disease fungus</name>
    <dbReference type="NCBI Taxonomy" id="1229664"/>
    <lineage>
        <taxon>Eukaryota</taxon>
        <taxon>Fungi</taxon>
        <taxon>Dikarya</taxon>
        <taxon>Ascomycota</taxon>
        <taxon>Pezizomycotina</taxon>
        <taxon>Sordariomycetes</taxon>
        <taxon>Hypocreomycetidae</taxon>
        <taxon>Hypocreales</taxon>
        <taxon>Nectriaceae</taxon>
        <taxon>Fusarium</taxon>
        <taxon>Fusarium oxysporum species complex</taxon>
    </lineage>
</organism>
<dbReference type="OrthoDB" id="5422709at2759"/>
<dbReference type="Pfam" id="PF03184">
    <property type="entry name" value="DDE_1"/>
    <property type="match status" value="1"/>
</dbReference>
<dbReference type="Proteomes" id="UP000016928">
    <property type="component" value="Unassembled WGS sequence"/>
</dbReference>
<dbReference type="AlphaFoldDB" id="N4UVH0"/>
<dbReference type="VEuPathDB" id="FungiDB:FOC1_g10007266"/>
<dbReference type="GO" id="GO:0003676">
    <property type="term" value="F:nucleic acid binding"/>
    <property type="evidence" value="ECO:0007669"/>
    <property type="project" value="InterPro"/>
</dbReference>
<evidence type="ECO:0000313" key="3">
    <source>
        <dbReference type="Proteomes" id="UP000016928"/>
    </source>
</evidence>
<protein>
    <recommendedName>
        <fullName evidence="1">DDE-1 domain-containing protein</fullName>
    </recommendedName>
</protein>
<evidence type="ECO:0000259" key="1">
    <source>
        <dbReference type="Pfam" id="PF03184"/>
    </source>
</evidence>
<dbReference type="OMA" id="HESHYSA"/>
<evidence type="ECO:0000313" key="2">
    <source>
        <dbReference type="EMBL" id="ENH74100.1"/>
    </source>
</evidence>
<proteinExistence type="predicted"/>
<gene>
    <name evidence="2" type="ORF">FOC1_g10007266</name>
</gene>
<dbReference type="InterPro" id="IPR004875">
    <property type="entry name" value="DDE_SF_endonuclease_dom"/>
</dbReference>
<reference evidence="3" key="1">
    <citation type="submission" date="2012-09" db="EMBL/GenBank/DDBJ databases">
        <title>Genome sequencing and comparative transcriptomics of race 1 and race 4 of banana pathogen: Fusarium oxysporum f. sp. cubense.</title>
        <authorList>
            <person name="Fang X."/>
            <person name="Huang J."/>
        </authorList>
    </citation>
    <scope>NUCLEOTIDE SEQUENCE [LARGE SCALE GENOMIC DNA]</scope>
    <source>
        <strain evidence="3">race 1</strain>
    </source>
</reference>
<reference evidence="3" key="2">
    <citation type="journal article" date="2014" name="PLoS ONE">
        <title>Genome and Transcriptome Analysis of the Fungal Pathogen Fusarium oxysporum f. sp. cubense Causing Banana Vascular Wilt Disease.</title>
        <authorList>
            <person name="Guo L."/>
            <person name="Han L."/>
            <person name="Yang L."/>
            <person name="Zeng H."/>
            <person name="Fan D."/>
            <person name="Zhu Y."/>
            <person name="Feng Y."/>
            <person name="Wang G."/>
            <person name="Peng C."/>
            <person name="Jiang X."/>
            <person name="Zhou D."/>
            <person name="Ni P."/>
            <person name="Liang C."/>
            <person name="Liu L."/>
            <person name="Wang J."/>
            <person name="Mao C."/>
            <person name="Fang X."/>
            <person name="Peng M."/>
            <person name="Huang J."/>
        </authorList>
    </citation>
    <scope>NUCLEOTIDE SEQUENCE [LARGE SCALE GENOMIC DNA]</scope>
    <source>
        <strain evidence="3">race 1</strain>
    </source>
</reference>
<sequence>ITNRLTGPYRLLILDGHESHYSADFERYYKENKIITLYIPAYISYLLQPLNIRCFRPLKKAYSREIKHLIRCSITYISKTKFFSAFYAVFKATFIESNIQGGFKGARLAPLNPETVILKLDMQLRTLMPPKEAT</sequence>
<dbReference type="EMBL" id="KB730049">
    <property type="protein sequence ID" value="ENH74100.1"/>
    <property type="molecule type" value="Genomic_DNA"/>
</dbReference>